<sequence>MKAYSESTMRRTTLRDPLRVLPTWDWAWRGSEPCSHPHPEESALLLLGDVLPLRFPTGTRVRAPERLGNGGAGSTTSYDSSSAIANDEDAFEEEERALAEGVEMISRMGGMRAVVAACGGDVVADGWGSEEVRGGLITGGWMLADHADEDGGAGGLESGIELHVVVVYVIMSYHVKCLKNSCSVLVG</sequence>
<comment type="caution">
    <text evidence="2">The sequence shown here is derived from an EMBL/GenBank/DDBJ whole genome shotgun (WGS) entry which is preliminary data.</text>
</comment>
<evidence type="ECO:0000256" key="1">
    <source>
        <dbReference type="SAM" id="MobiDB-lite"/>
    </source>
</evidence>
<evidence type="ECO:0000313" key="2">
    <source>
        <dbReference type="EMBL" id="PPQ92655.1"/>
    </source>
</evidence>
<dbReference type="Proteomes" id="UP000283269">
    <property type="component" value="Unassembled WGS sequence"/>
</dbReference>
<keyword evidence="3" id="KW-1185">Reference proteome</keyword>
<proteinExistence type="predicted"/>
<dbReference type="AlphaFoldDB" id="A0A409XPC8"/>
<dbReference type="InParanoid" id="A0A409XPC8"/>
<protein>
    <submittedName>
        <fullName evidence="2">Uncharacterized protein</fullName>
    </submittedName>
</protein>
<gene>
    <name evidence="2" type="ORF">CVT25_014371</name>
</gene>
<name>A0A409XPC8_PSICY</name>
<accession>A0A409XPC8</accession>
<feature type="region of interest" description="Disordered" evidence="1">
    <location>
        <begin position="61"/>
        <end position="83"/>
    </location>
</feature>
<evidence type="ECO:0000313" key="3">
    <source>
        <dbReference type="Proteomes" id="UP000283269"/>
    </source>
</evidence>
<reference evidence="2 3" key="1">
    <citation type="journal article" date="2018" name="Evol. Lett.">
        <title>Horizontal gene cluster transfer increased hallucinogenic mushroom diversity.</title>
        <authorList>
            <person name="Reynolds H.T."/>
            <person name="Vijayakumar V."/>
            <person name="Gluck-Thaler E."/>
            <person name="Korotkin H.B."/>
            <person name="Matheny P.B."/>
            <person name="Slot J.C."/>
        </authorList>
    </citation>
    <scope>NUCLEOTIDE SEQUENCE [LARGE SCALE GENOMIC DNA]</scope>
    <source>
        <strain evidence="2 3">2631</strain>
    </source>
</reference>
<organism evidence="2 3">
    <name type="scientific">Psilocybe cyanescens</name>
    <dbReference type="NCBI Taxonomy" id="93625"/>
    <lineage>
        <taxon>Eukaryota</taxon>
        <taxon>Fungi</taxon>
        <taxon>Dikarya</taxon>
        <taxon>Basidiomycota</taxon>
        <taxon>Agaricomycotina</taxon>
        <taxon>Agaricomycetes</taxon>
        <taxon>Agaricomycetidae</taxon>
        <taxon>Agaricales</taxon>
        <taxon>Agaricineae</taxon>
        <taxon>Strophariaceae</taxon>
        <taxon>Psilocybe</taxon>
    </lineage>
</organism>
<dbReference type="EMBL" id="NHYD01000999">
    <property type="protein sequence ID" value="PPQ92655.1"/>
    <property type="molecule type" value="Genomic_DNA"/>
</dbReference>